<dbReference type="CDD" id="cd00761">
    <property type="entry name" value="Glyco_tranf_GTA_type"/>
    <property type="match status" value="1"/>
</dbReference>
<keyword evidence="2 4" id="KW-0808">Transferase</keyword>
<name>A0A1I0NSI5_9BACT</name>
<feature type="domain" description="Glycosyltransferase 2-like" evidence="3">
    <location>
        <begin position="17"/>
        <end position="185"/>
    </location>
</feature>
<proteinExistence type="predicted"/>
<evidence type="ECO:0000259" key="3">
    <source>
        <dbReference type="Pfam" id="PF00535"/>
    </source>
</evidence>
<keyword evidence="1" id="KW-0328">Glycosyltransferase</keyword>
<dbReference type="InterPro" id="IPR001173">
    <property type="entry name" value="Glyco_trans_2-like"/>
</dbReference>
<organism evidence="4 5">
    <name type="scientific">Prevotella aff. ruminicola Tc2-24</name>
    <dbReference type="NCBI Taxonomy" id="81582"/>
    <lineage>
        <taxon>Bacteria</taxon>
        <taxon>Pseudomonadati</taxon>
        <taxon>Bacteroidota</taxon>
        <taxon>Bacteroidia</taxon>
        <taxon>Bacteroidales</taxon>
        <taxon>Prevotellaceae</taxon>
        <taxon>Prevotella</taxon>
    </lineage>
</organism>
<dbReference type="EMBL" id="FOIQ01000003">
    <property type="protein sequence ID" value="SEW04614.1"/>
    <property type="molecule type" value="Genomic_DNA"/>
</dbReference>
<dbReference type="PANTHER" id="PTHR22916:SF51">
    <property type="entry name" value="GLYCOSYLTRANSFERASE EPSH-RELATED"/>
    <property type="match status" value="1"/>
</dbReference>
<dbReference type="InterPro" id="IPR029044">
    <property type="entry name" value="Nucleotide-diphossugar_trans"/>
</dbReference>
<evidence type="ECO:0000256" key="2">
    <source>
        <dbReference type="ARBA" id="ARBA00022679"/>
    </source>
</evidence>
<dbReference type="Proteomes" id="UP000199373">
    <property type="component" value="Unassembled WGS sequence"/>
</dbReference>
<gene>
    <name evidence="4" type="ORF">SAMN04487850_1317</name>
</gene>
<dbReference type="SUPFAM" id="SSF53448">
    <property type="entry name" value="Nucleotide-diphospho-sugar transferases"/>
    <property type="match status" value="1"/>
</dbReference>
<dbReference type="Gene3D" id="3.90.550.10">
    <property type="entry name" value="Spore Coat Polysaccharide Biosynthesis Protein SpsA, Chain A"/>
    <property type="match status" value="1"/>
</dbReference>
<evidence type="ECO:0000256" key="1">
    <source>
        <dbReference type="ARBA" id="ARBA00022676"/>
    </source>
</evidence>
<dbReference type="GO" id="GO:0016758">
    <property type="term" value="F:hexosyltransferase activity"/>
    <property type="evidence" value="ECO:0007669"/>
    <property type="project" value="UniProtKB-ARBA"/>
</dbReference>
<evidence type="ECO:0000313" key="4">
    <source>
        <dbReference type="EMBL" id="SEW04614.1"/>
    </source>
</evidence>
<keyword evidence="5" id="KW-1185">Reference proteome</keyword>
<accession>A0A1I0NSI5</accession>
<dbReference type="AlphaFoldDB" id="A0A1I0NSI5"/>
<dbReference type="Pfam" id="PF00535">
    <property type="entry name" value="Glycos_transf_2"/>
    <property type="match status" value="1"/>
</dbReference>
<dbReference type="PANTHER" id="PTHR22916">
    <property type="entry name" value="GLYCOSYLTRANSFERASE"/>
    <property type="match status" value="1"/>
</dbReference>
<evidence type="ECO:0000313" key="5">
    <source>
        <dbReference type="Proteomes" id="UP000199373"/>
    </source>
</evidence>
<sequence length="329" mass="38547">MTGNENMGHDDMNISVTVIVPVYKVEPYLKRCLDSLCRQSLSGVEFILVDDASPDRCGDICERYAAIDKRFKVFHHAENEGLSAARNLGIRNASGDYLMFVDSDDWVHDDFCRDAYECAERYQADLVIFNHIKVRGLNPEKEETKVLKGFKEGYKTTQEALDIILENEGNAAWNKIYRKSLFDDISYPEGFVYEDTGTTYKLVCKSSCTYFLDHALYYYCVRPDSITTFVSPKVLNDRARLNSQRYRDLGTWGYHSEILDYRIKHFALWYLIRKKRDFSDANYTFLYRTLRCGFHVPKRFSKKQTAQWLLFRLSPLLFDLYYTLKGKKI</sequence>
<reference evidence="4 5" key="1">
    <citation type="submission" date="2016-10" db="EMBL/GenBank/DDBJ databases">
        <authorList>
            <person name="de Groot N.N."/>
        </authorList>
    </citation>
    <scope>NUCLEOTIDE SEQUENCE [LARGE SCALE GENOMIC DNA]</scope>
    <source>
        <strain evidence="4 5">TC2-24</strain>
    </source>
</reference>
<protein>
    <submittedName>
        <fullName evidence="4">Glycosyltransferase involved in cell wall bisynthesis</fullName>
    </submittedName>
</protein>